<dbReference type="InterPro" id="IPR016377">
    <property type="entry name" value="Sucrose_GGa_phosphorylase-rel"/>
</dbReference>
<dbReference type="InterPro" id="IPR033746">
    <property type="entry name" value="GGa_phosphorylase"/>
</dbReference>
<dbReference type="GO" id="GO:0005975">
    <property type="term" value="P:carbohydrate metabolic process"/>
    <property type="evidence" value="ECO:0007669"/>
    <property type="project" value="InterPro"/>
</dbReference>
<dbReference type="InterPro" id="IPR013780">
    <property type="entry name" value="Glyco_hydro_b"/>
</dbReference>
<gene>
    <name evidence="8" type="ORF">AWT83_03895</name>
    <name evidence="9" type="ORF">P6Z85_08870</name>
</gene>
<comment type="catalytic activity">
    <reaction evidence="5">
        <text>sucrose + phosphate = D-fructose + alpha-D-glucose 1-phosphate</text>
        <dbReference type="Rhea" id="RHEA:24048"/>
        <dbReference type="ChEBI" id="CHEBI:17992"/>
        <dbReference type="ChEBI" id="CHEBI:37721"/>
        <dbReference type="ChEBI" id="CHEBI:43474"/>
        <dbReference type="ChEBI" id="CHEBI:58601"/>
        <dbReference type="EC" id="2.4.1.7"/>
    </reaction>
</comment>
<sequence>MYTKLLQAIYRDSDLAEKTASMIEQKVSDYQQKKGQAGKLHWDEEDIFLITYGDQFFEEQQPTLRTFKKFYQKYLADTFRVVHFLPFFPYTSDDGFSVVNYQAINDRLGTWEDIEEMRSETRLMFDFVCNHMSAESTWFQEYLNLNDTYKDFFIDLPLDTDTSSVTRPRTSPLLTTFIDKNGKEKHVWTTFSEDQVDLNFKNPEVLLKMIDILLFYLEKGASFIRLDAVGFLWKELGTSCIHLPETHKIIQLFRAIVDEAAPGTVLITETNVPHKDNISYFGNGENEAQMVYQFSLPPLTLQAIRSGNTSKLKEWLKTIDFASKKTTFFNFLASHDGIGLNPVRGILPEKTILELVEQLKKEGARVNYKKNPDGTTSPYEINATYLDALSSPTDTTEWRSKRFLAAHSFLVTLPGVPAIYIQSVLGSRNDYKGVEKTGENRKINRQKFLLADIEKELQTDPLRTAVYGELTQMLSIRKKEKAFHPNSLIYLLDSADSFISFIREAKEEKVLVIHNFSNQSAGYLLPKGDYLDLFSGQIIHCSQERKLIFQPYEYMWLKIIK</sequence>
<dbReference type="AlphaFoldDB" id="A0A132P5S7"/>
<dbReference type="PIRSF" id="PIRSF003059">
    <property type="entry name" value="Sucrose_phosphorylase"/>
    <property type="match status" value="1"/>
</dbReference>
<evidence type="ECO:0000256" key="5">
    <source>
        <dbReference type="PIRNR" id="PIRNR003059"/>
    </source>
</evidence>
<evidence type="ECO:0000256" key="4">
    <source>
        <dbReference type="ARBA" id="ARBA00023295"/>
    </source>
</evidence>
<dbReference type="Proteomes" id="UP000070452">
    <property type="component" value="Unassembled WGS sequence"/>
</dbReference>
<accession>A0A132P5S7</accession>
<dbReference type="Gene3D" id="2.60.40.1180">
    <property type="entry name" value="Golgi alpha-mannosidase II"/>
    <property type="match status" value="1"/>
</dbReference>
<name>A0A132P5S7_ENTFC</name>
<dbReference type="EMBL" id="JARPTX010000027">
    <property type="protein sequence ID" value="MDT2370265.1"/>
    <property type="molecule type" value="Genomic_DNA"/>
</dbReference>
<dbReference type="Gene3D" id="3.90.400.10">
    <property type="entry name" value="Oligo-1,6-glucosidase, Domain 2"/>
    <property type="match status" value="1"/>
</dbReference>
<keyword evidence="4" id="KW-0326">Glycosidase</keyword>
<dbReference type="Pfam" id="PF23915">
    <property type="entry name" value="SusG_C"/>
    <property type="match status" value="1"/>
</dbReference>
<dbReference type="CDD" id="cd11356">
    <property type="entry name" value="AmyAc_Sucrose_phosphorylase-like_1"/>
    <property type="match status" value="1"/>
</dbReference>
<dbReference type="Pfam" id="PF00128">
    <property type="entry name" value="Alpha-amylase"/>
    <property type="match status" value="1"/>
</dbReference>
<dbReference type="GO" id="GO:0009018">
    <property type="term" value="F:sucrose phosphorylase activity"/>
    <property type="evidence" value="ECO:0007669"/>
    <property type="project" value="UniProtKB-EC"/>
</dbReference>
<feature type="binding site" evidence="6">
    <location>
        <begin position="335"/>
        <end position="336"/>
    </location>
    <ligand>
        <name>substrate</name>
    </ligand>
</feature>
<dbReference type="InterPro" id="IPR045857">
    <property type="entry name" value="O16G_dom_2"/>
</dbReference>
<dbReference type="Proteomes" id="UP001260956">
    <property type="component" value="Unassembled WGS sequence"/>
</dbReference>
<dbReference type="SMART" id="SM00642">
    <property type="entry name" value="Aamy"/>
    <property type="match status" value="1"/>
</dbReference>
<keyword evidence="3 9" id="KW-0378">Hydrolase</keyword>
<feature type="binding site" evidence="6">
    <location>
        <position position="441"/>
    </location>
    <ligand>
        <name>substrate</name>
    </ligand>
</feature>
<evidence type="ECO:0000256" key="2">
    <source>
        <dbReference type="ARBA" id="ARBA00022679"/>
    </source>
</evidence>
<evidence type="ECO:0000256" key="1">
    <source>
        <dbReference type="ARBA" id="ARBA00022676"/>
    </source>
</evidence>
<comment type="similarity">
    <text evidence="5">Belongs to the glycosyl hydrolase 13 family. Sucrose phosphorylase subfamily.</text>
</comment>
<evidence type="ECO:0000256" key="3">
    <source>
        <dbReference type="ARBA" id="ARBA00022801"/>
    </source>
</evidence>
<dbReference type="InterPro" id="IPR017853">
    <property type="entry name" value="GH"/>
</dbReference>
<comment type="caution">
    <text evidence="8">The sequence shown here is derived from an EMBL/GenBank/DDBJ whole genome shotgun (WGS) entry which is preliminary data.</text>
</comment>
<feature type="binding site" evidence="6">
    <location>
        <position position="131"/>
    </location>
    <ligand>
        <name>substrate</name>
    </ligand>
</feature>
<keyword evidence="2 5" id="KW-0808">Transferase</keyword>
<keyword evidence="1 5" id="KW-0328">Glycosyltransferase</keyword>
<evidence type="ECO:0000256" key="6">
    <source>
        <dbReference type="PIRSR" id="PIRSR003059-2"/>
    </source>
</evidence>
<reference evidence="9" key="2">
    <citation type="submission" date="2023-03" db="EMBL/GenBank/DDBJ databases">
        <authorList>
            <person name="Shen W."/>
            <person name="Cai J."/>
        </authorList>
    </citation>
    <scope>NUCLEOTIDE SEQUENCE</scope>
    <source>
        <strain evidence="9">B1010-2</strain>
    </source>
</reference>
<dbReference type="GO" id="GO:0016798">
    <property type="term" value="F:hydrolase activity, acting on glycosyl bonds"/>
    <property type="evidence" value="ECO:0007669"/>
    <property type="project" value="UniProtKB-KW"/>
</dbReference>
<dbReference type="PANTHER" id="PTHR10357:SF214">
    <property type="entry name" value="GLUCOSYLGLYCERATE PHOSPHORYLASE"/>
    <property type="match status" value="1"/>
</dbReference>
<dbReference type="Gene3D" id="3.20.20.80">
    <property type="entry name" value="Glycosidases"/>
    <property type="match status" value="1"/>
</dbReference>
<dbReference type="EMBL" id="LRHK01000001">
    <property type="protein sequence ID" value="KWX17688.1"/>
    <property type="molecule type" value="Genomic_DNA"/>
</dbReference>
<organism evidence="8 10">
    <name type="scientific">Enterococcus faecium</name>
    <name type="common">Streptococcus faecium</name>
    <dbReference type="NCBI Taxonomy" id="1352"/>
    <lineage>
        <taxon>Bacteria</taxon>
        <taxon>Bacillati</taxon>
        <taxon>Bacillota</taxon>
        <taxon>Bacilli</taxon>
        <taxon>Lactobacillales</taxon>
        <taxon>Enterococcaceae</taxon>
        <taxon>Enterococcus</taxon>
    </lineage>
</organism>
<evidence type="ECO:0000313" key="10">
    <source>
        <dbReference type="Proteomes" id="UP000070452"/>
    </source>
</evidence>
<dbReference type="RefSeq" id="WP_002318030.1">
    <property type="nucleotide sequence ID" value="NZ_AP019394.1"/>
</dbReference>
<feature type="domain" description="Glycosyl hydrolase family 13 catalytic" evidence="7">
    <location>
        <begin position="61"/>
        <end position="463"/>
    </location>
</feature>
<evidence type="ECO:0000313" key="9">
    <source>
        <dbReference type="EMBL" id="MDT2370265.1"/>
    </source>
</evidence>
<dbReference type="SUPFAM" id="SSF51445">
    <property type="entry name" value="(Trans)glycosidases"/>
    <property type="match status" value="1"/>
</dbReference>
<dbReference type="InterPro" id="IPR056300">
    <property type="entry name" value="SusG-like_C"/>
</dbReference>
<feature type="binding site" evidence="6">
    <location>
        <begin position="225"/>
        <end position="227"/>
    </location>
    <ligand>
        <name>substrate</name>
    </ligand>
</feature>
<dbReference type="PATRIC" id="fig|1352.770.peg.215"/>
<evidence type="ECO:0000259" key="7">
    <source>
        <dbReference type="SMART" id="SM00642"/>
    </source>
</evidence>
<reference evidence="8 10" key="1">
    <citation type="submission" date="2016-01" db="EMBL/GenBank/DDBJ databases">
        <title>Molecular Mechanisms for transfer of large genomic segments between Enterococcus faecium strains.</title>
        <authorList>
            <person name="Garcia-Solache M.A."/>
            <person name="Lebreton F."/>
            <person name="Mclaughlin R.E."/>
            <person name="Whiteaker J.D."/>
            <person name="Gilmore M.S."/>
            <person name="Rice L.B."/>
        </authorList>
    </citation>
    <scope>NUCLEOTIDE SEQUENCE [LARGE SCALE GENOMIC DNA]</scope>
    <source>
        <strain evidence="8 10">D344RRF x C68</strain>
    </source>
</reference>
<dbReference type="InterPro" id="IPR006047">
    <property type="entry name" value="GH13_cat_dom"/>
</dbReference>
<protein>
    <recommendedName>
        <fullName evidence="5">Sucrose phosphorylase</fullName>
        <ecNumber evidence="5">2.4.1.7</ecNumber>
    </recommendedName>
    <alternativeName>
        <fullName evidence="5">Sucrose glucosyltransferase</fullName>
    </alternativeName>
</protein>
<dbReference type="PANTHER" id="PTHR10357">
    <property type="entry name" value="ALPHA-AMYLASE FAMILY MEMBER"/>
    <property type="match status" value="1"/>
</dbReference>
<dbReference type="EC" id="2.4.1.7" evidence="5"/>
<proteinExistence type="inferred from homology"/>
<evidence type="ECO:0000313" key="8">
    <source>
        <dbReference type="EMBL" id="KWX17688.1"/>
    </source>
</evidence>
<feature type="binding site" evidence="6">
    <location>
        <position position="93"/>
    </location>
    <ligand>
        <name>substrate</name>
    </ligand>
</feature>